<name>A0A8E2E9A2_9PEZI</name>
<dbReference type="EMBL" id="KV744985">
    <property type="protein sequence ID" value="OCK79836.1"/>
    <property type="molecule type" value="Genomic_DNA"/>
</dbReference>
<sequence length="108" mass="12304">GHITKKGFIIHFSVLLQGSRNTSFPRRTNLQRNRSYTTRRASVGTVVAKKSRLNNEAKKKYGKTYNSWDSPLVTHANTSQPLRVFNIGERTGPVVLLEVWSYVKEQGK</sequence>
<protein>
    <submittedName>
        <fullName evidence="1">Uncharacterized protein</fullName>
    </submittedName>
</protein>
<keyword evidence="2" id="KW-1185">Reference proteome</keyword>
<evidence type="ECO:0000313" key="1">
    <source>
        <dbReference type="EMBL" id="OCK79836.1"/>
    </source>
</evidence>
<evidence type="ECO:0000313" key="2">
    <source>
        <dbReference type="Proteomes" id="UP000250266"/>
    </source>
</evidence>
<accession>A0A8E2E9A2</accession>
<organism evidence="1 2">
    <name type="scientific">Lepidopterella palustris CBS 459.81</name>
    <dbReference type="NCBI Taxonomy" id="1314670"/>
    <lineage>
        <taxon>Eukaryota</taxon>
        <taxon>Fungi</taxon>
        <taxon>Dikarya</taxon>
        <taxon>Ascomycota</taxon>
        <taxon>Pezizomycotina</taxon>
        <taxon>Dothideomycetes</taxon>
        <taxon>Pleosporomycetidae</taxon>
        <taxon>Mytilinidiales</taxon>
        <taxon>Argynnaceae</taxon>
        <taxon>Lepidopterella</taxon>
    </lineage>
</organism>
<dbReference type="AlphaFoldDB" id="A0A8E2E9A2"/>
<feature type="non-terminal residue" evidence="1">
    <location>
        <position position="1"/>
    </location>
</feature>
<reference evidence="1 2" key="1">
    <citation type="journal article" date="2016" name="Nat. Commun.">
        <title>Ectomycorrhizal ecology is imprinted in the genome of the dominant symbiotic fungus Cenococcum geophilum.</title>
        <authorList>
            <consortium name="DOE Joint Genome Institute"/>
            <person name="Peter M."/>
            <person name="Kohler A."/>
            <person name="Ohm R.A."/>
            <person name="Kuo A."/>
            <person name="Krutzmann J."/>
            <person name="Morin E."/>
            <person name="Arend M."/>
            <person name="Barry K.W."/>
            <person name="Binder M."/>
            <person name="Choi C."/>
            <person name="Clum A."/>
            <person name="Copeland A."/>
            <person name="Grisel N."/>
            <person name="Haridas S."/>
            <person name="Kipfer T."/>
            <person name="LaButti K."/>
            <person name="Lindquist E."/>
            <person name="Lipzen A."/>
            <person name="Maire R."/>
            <person name="Meier B."/>
            <person name="Mihaltcheva S."/>
            <person name="Molinier V."/>
            <person name="Murat C."/>
            <person name="Poggeler S."/>
            <person name="Quandt C.A."/>
            <person name="Sperisen C."/>
            <person name="Tritt A."/>
            <person name="Tisserant E."/>
            <person name="Crous P.W."/>
            <person name="Henrissat B."/>
            <person name="Nehls U."/>
            <person name="Egli S."/>
            <person name="Spatafora J.W."/>
            <person name="Grigoriev I.V."/>
            <person name="Martin F.M."/>
        </authorList>
    </citation>
    <scope>NUCLEOTIDE SEQUENCE [LARGE SCALE GENOMIC DNA]</scope>
    <source>
        <strain evidence="1 2">CBS 459.81</strain>
    </source>
</reference>
<gene>
    <name evidence="1" type="ORF">K432DRAFT_57595</name>
</gene>
<dbReference type="OrthoDB" id="3763505at2759"/>
<proteinExistence type="predicted"/>
<dbReference type="Proteomes" id="UP000250266">
    <property type="component" value="Unassembled WGS sequence"/>
</dbReference>